<dbReference type="AlphaFoldDB" id="X0WDQ0"/>
<accession>X0WDQ0</accession>
<dbReference type="InterPro" id="IPR036075">
    <property type="entry name" value="ARMT-1-like_metal-bd_sf"/>
</dbReference>
<dbReference type="Gene3D" id="3.40.50.10880">
    <property type="entry name" value="Uncharacterised protein PF01937, DUF89, domain 3"/>
    <property type="match status" value="1"/>
</dbReference>
<feature type="domain" description="Damage-control phosphatase ARMT1-like metal-binding" evidence="1">
    <location>
        <begin position="5"/>
        <end position="188"/>
    </location>
</feature>
<evidence type="ECO:0000259" key="1">
    <source>
        <dbReference type="Pfam" id="PF01937"/>
    </source>
</evidence>
<evidence type="ECO:0000313" key="2">
    <source>
        <dbReference type="EMBL" id="GAG21317.1"/>
    </source>
</evidence>
<dbReference type="EMBL" id="BARS01036999">
    <property type="protein sequence ID" value="GAG21317.1"/>
    <property type="molecule type" value="Genomic_DNA"/>
</dbReference>
<sequence>MRIFLDCVPCFVKQTLEACRMVTSDEAVHEKVLRAVLAKTTDISFDHSPPHMGREIHRIIRGETGDNDPYSKIKKHFNQLGLELLPKSRRRIAESGDSFETAVRFAIAGNIIDFGLTSELDDDRVYETVEDTLQRPLAINHLAELRAAIGCADSILYIGDNAGEIAFDRLLVEQLPADKVTFVVRGSPV</sequence>
<feature type="non-terminal residue" evidence="2">
    <location>
        <position position="189"/>
    </location>
</feature>
<dbReference type="Gene3D" id="1.10.8.380">
    <property type="entry name" value="Uncharacterised protein PF01937, DUF89, domain 1"/>
    <property type="match status" value="1"/>
</dbReference>
<proteinExistence type="predicted"/>
<protein>
    <recommendedName>
        <fullName evidence="1">Damage-control phosphatase ARMT1-like metal-binding domain-containing protein</fullName>
    </recommendedName>
</protein>
<comment type="caution">
    <text evidence="2">The sequence shown here is derived from an EMBL/GenBank/DDBJ whole genome shotgun (WGS) entry which is preliminary data.</text>
</comment>
<dbReference type="SUPFAM" id="SSF111321">
    <property type="entry name" value="AF1104-like"/>
    <property type="match status" value="1"/>
</dbReference>
<dbReference type="Pfam" id="PF01937">
    <property type="entry name" value="ARMT1-like_dom"/>
    <property type="match status" value="1"/>
</dbReference>
<organism evidence="2">
    <name type="scientific">marine sediment metagenome</name>
    <dbReference type="NCBI Taxonomy" id="412755"/>
    <lineage>
        <taxon>unclassified sequences</taxon>
        <taxon>metagenomes</taxon>
        <taxon>ecological metagenomes</taxon>
    </lineage>
</organism>
<gene>
    <name evidence="2" type="ORF">S01H1_56787</name>
</gene>
<name>X0WDQ0_9ZZZZ</name>
<dbReference type="Gene3D" id="1.10.285.20">
    <property type="entry name" value="Uncharacterised protein PF01937, DUF89, domain 2"/>
    <property type="match status" value="1"/>
</dbReference>
<reference evidence="2" key="1">
    <citation type="journal article" date="2014" name="Front. Microbiol.">
        <title>High frequency of phylogenetically diverse reductive dehalogenase-homologous genes in deep subseafloor sedimentary metagenomes.</title>
        <authorList>
            <person name="Kawai M."/>
            <person name="Futagami T."/>
            <person name="Toyoda A."/>
            <person name="Takaki Y."/>
            <person name="Nishi S."/>
            <person name="Hori S."/>
            <person name="Arai W."/>
            <person name="Tsubouchi T."/>
            <person name="Morono Y."/>
            <person name="Uchiyama I."/>
            <person name="Ito T."/>
            <person name="Fujiyama A."/>
            <person name="Inagaki F."/>
            <person name="Takami H."/>
        </authorList>
    </citation>
    <scope>NUCLEOTIDE SEQUENCE</scope>
    <source>
        <strain evidence="2">Expedition CK06-06</strain>
    </source>
</reference>
<dbReference type="InterPro" id="IPR002791">
    <property type="entry name" value="ARMT1-like_metal-bd"/>
</dbReference>